<dbReference type="GO" id="GO:0004252">
    <property type="term" value="F:serine-type endopeptidase activity"/>
    <property type="evidence" value="ECO:0007669"/>
    <property type="project" value="InterPro"/>
</dbReference>
<feature type="transmembrane region" description="Helical" evidence="7">
    <location>
        <begin position="283"/>
        <end position="305"/>
    </location>
</feature>
<comment type="subcellular location">
    <subcellularLocation>
        <location evidence="1">Endoplasmic reticulum membrane</location>
        <topology evidence="1">Multi-pass membrane protein</topology>
    </subcellularLocation>
</comment>
<dbReference type="FunFam" id="1.20.1540.10:FF:000025">
    <property type="entry name" value="Putative rhomboid family"/>
    <property type="match status" value="1"/>
</dbReference>
<protein>
    <recommendedName>
        <fullName evidence="8">Peptidase S54 rhomboid domain-containing protein</fullName>
    </recommendedName>
</protein>
<evidence type="ECO:0000259" key="8">
    <source>
        <dbReference type="Pfam" id="PF01694"/>
    </source>
</evidence>
<dbReference type="AlphaFoldDB" id="A0AAN7V8H5"/>
<evidence type="ECO:0000256" key="3">
    <source>
        <dbReference type="ARBA" id="ARBA00022692"/>
    </source>
</evidence>
<sequence>MRRSVQQDEDIQQQLDDLEDHRPMFTYWITTVQILVLIISLVCYGFGPFGIEMRTRSAHVLVPSLSLQQVDYLEPANFWYGPKAADLIHLGAKFAPCMRIDDKIQQQIEKTRTKERETACCIRNDHSGCVQSSRADCSVSIANTISTWKKWTPRDAGPGGRISGSVCGLDPKYCDAPASVHPYEWPDDITKWPICRKTNTQFSIQKHVPKDKSAEHMICEVIGHPCCIGIHGMCKITTKEYCDFVSGMFHEEASLCSQVSCLDDVCGMVPFYFPEVPDQFYRLWTSLFLHAGIIQILITIVLQCLMMRDLEKLTGSLRIAIIYLGSGIAGNLASAIFVPYRADVGPSGSHFGLLACHIVEVLNAWPMLKHPNQALCKLLSITLFLFVIGLMPWVDNYAHLFGFIVLIWVCLLSAAFLFICLVLLFYIIPVYDCEVCSYFNYDASFIHETFLETWLYQQSGAESLHDEVVRKFLRYLNNQIGKCNAASRPQRGTMLSLLFSSQYTGWQATLQHFKKLQMLIRYPIIEFESGKCLSKIFEKPSEIAEANTL</sequence>
<dbReference type="Pfam" id="PF01694">
    <property type="entry name" value="Rhomboid"/>
    <property type="match status" value="1"/>
</dbReference>
<comment type="caution">
    <text evidence="9">The sequence shown here is derived from an EMBL/GenBank/DDBJ whole genome shotgun (WGS) entry which is preliminary data.</text>
</comment>
<dbReference type="GO" id="GO:0050708">
    <property type="term" value="P:regulation of protein secretion"/>
    <property type="evidence" value="ECO:0007669"/>
    <property type="project" value="TreeGrafter"/>
</dbReference>
<dbReference type="PANTHER" id="PTHR45965:SF3">
    <property type="entry name" value="INACTIVE RHOMBOID PROTEIN 1"/>
    <property type="match status" value="1"/>
</dbReference>
<name>A0AAN7V8H5_9COLE</name>
<evidence type="ECO:0000256" key="1">
    <source>
        <dbReference type="ARBA" id="ARBA00004477"/>
    </source>
</evidence>
<dbReference type="PANTHER" id="PTHR45965">
    <property type="entry name" value="INACTIVE RHOMBOID PROTEIN"/>
    <property type="match status" value="1"/>
</dbReference>
<evidence type="ECO:0000256" key="5">
    <source>
        <dbReference type="ARBA" id="ARBA00022989"/>
    </source>
</evidence>
<dbReference type="GO" id="GO:0005789">
    <property type="term" value="C:endoplasmic reticulum membrane"/>
    <property type="evidence" value="ECO:0007669"/>
    <property type="project" value="UniProtKB-SubCell"/>
</dbReference>
<keyword evidence="10" id="KW-1185">Reference proteome</keyword>
<keyword evidence="6 7" id="KW-0472">Membrane</keyword>
<organism evidence="9 10">
    <name type="scientific">Pyrocoelia pectoralis</name>
    <dbReference type="NCBI Taxonomy" id="417401"/>
    <lineage>
        <taxon>Eukaryota</taxon>
        <taxon>Metazoa</taxon>
        <taxon>Ecdysozoa</taxon>
        <taxon>Arthropoda</taxon>
        <taxon>Hexapoda</taxon>
        <taxon>Insecta</taxon>
        <taxon>Pterygota</taxon>
        <taxon>Neoptera</taxon>
        <taxon>Endopterygota</taxon>
        <taxon>Coleoptera</taxon>
        <taxon>Polyphaga</taxon>
        <taxon>Elateriformia</taxon>
        <taxon>Elateroidea</taxon>
        <taxon>Lampyridae</taxon>
        <taxon>Lampyrinae</taxon>
        <taxon>Pyrocoelia</taxon>
    </lineage>
</organism>
<dbReference type="Gene3D" id="1.20.1540.10">
    <property type="entry name" value="Rhomboid-like"/>
    <property type="match status" value="1"/>
</dbReference>
<keyword evidence="5 7" id="KW-1133">Transmembrane helix</keyword>
<evidence type="ECO:0000313" key="10">
    <source>
        <dbReference type="Proteomes" id="UP001329430"/>
    </source>
</evidence>
<feature type="transmembrane region" description="Helical" evidence="7">
    <location>
        <begin position="400"/>
        <end position="428"/>
    </location>
</feature>
<feature type="transmembrane region" description="Helical" evidence="7">
    <location>
        <begin position="317"/>
        <end position="338"/>
    </location>
</feature>
<dbReference type="InterPro" id="IPR022764">
    <property type="entry name" value="Peptidase_S54_rhomboid_dom"/>
</dbReference>
<feature type="transmembrane region" description="Helical" evidence="7">
    <location>
        <begin position="25"/>
        <end position="47"/>
    </location>
</feature>
<proteinExistence type="inferred from homology"/>
<reference evidence="9 10" key="1">
    <citation type="journal article" date="2024" name="Insects">
        <title>An Improved Chromosome-Level Genome Assembly of the Firefly Pyrocoelia pectoralis.</title>
        <authorList>
            <person name="Fu X."/>
            <person name="Meyer-Rochow V.B."/>
            <person name="Ballantyne L."/>
            <person name="Zhu X."/>
        </authorList>
    </citation>
    <scope>NUCLEOTIDE SEQUENCE [LARGE SCALE GENOMIC DNA]</scope>
    <source>
        <strain evidence="9">XCY_ONT2</strain>
    </source>
</reference>
<evidence type="ECO:0000256" key="4">
    <source>
        <dbReference type="ARBA" id="ARBA00022824"/>
    </source>
</evidence>
<accession>A0AAN7V8H5</accession>
<evidence type="ECO:0000313" key="9">
    <source>
        <dbReference type="EMBL" id="KAK5640938.1"/>
    </source>
</evidence>
<keyword evidence="3 7" id="KW-0812">Transmembrane</keyword>
<feature type="transmembrane region" description="Helical" evidence="7">
    <location>
        <begin position="375"/>
        <end position="394"/>
    </location>
</feature>
<evidence type="ECO:0000256" key="7">
    <source>
        <dbReference type="SAM" id="Phobius"/>
    </source>
</evidence>
<gene>
    <name evidence="9" type="ORF">RI129_009485</name>
</gene>
<dbReference type="GO" id="GO:0042058">
    <property type="term" value="P:regulation of epidermal growth factor receptor signaling pathway"/>
    <property type="evidence" value="ECO:0007669"/>
    <property type="project" value="TreeGrafter"/>
</dbReference>
<comment type="similarity">
    <text evidence="2">Belongs to the peptidase S54 family.</text>
</comment>
<dbReference type="EMBL" id="JAVRBK010000007">
    <property type="protein sequence ID" value="KAK5640938.1"/>
    <property type="molecule type" value="Genomic_DNA"/>
</dbReference>
<dbReference type="InterPro" id="IPR035952">
    <property type="entry name" value="Rhomboid-like_sf"/>
</dbReference>
<feature type="domain" description="Peptidase S54 rhomboid" evidence="8">
    <location>
        <begin position="278"/>
        <end position="408"/>
    </location>
</feature>
<dbReference type="InterPro" id="IPR051512">
    <property type="entry name" value="Inactive_Rhomboid"/>
</dbReference>
<keyword evidence="4" id="KW-0256">Endoplasmic reticulum</keyword>
<dbReference type="SUPFAM" id="SSF144091">
    <property type="entry name" value="Rhomboid-like"/>
    <property type="match status" value="1"/>
</dbReference>
<evidence type="ECO:0000256" key="6">
    <source>
        <dbReference type="ARBA" id="ARBA00023136"/>
    </source>
</evidence>
<dbReference type="Proteomes" id="UP001329430">
    <property type="component" value="Chromosome 7"/>
</dbReference>
<evidence type="ECO:0000256" key="2">
    <source>
        <dbReference type="ARBA" id="ARBA00009045"/>
    </source>
</evidence>